<feature type="transmembrane region" description="Helical" evidence="10">
    <location>
        <begin position="281"/>
        <end position="301"/>
    </location>
</feature>
<feature type="transmembrane region" description="Helical" evidence="10">
    <location>
        <begin position="166"/>
        <end position="193"/>
    </location>
</feature>
<feature type="transmembrane region" description="Helical" evidence="10">
    <location>
        <begin position="321"/>
        <end position="339"/>
    </location>
</feature>
<keyword evidence="4 10" id="KW-1133">Transmembrane helix</keyword>
<dbReference type="GO" id="GO:0071880">
    <property type="term" value="P:adenylate cyclase-activating adrenergic receptor signaling pathway"/>
    <property type="evidence" value="ECO:0007669"/>
    <property type="project" value="TreeGrafter"/>
</dbReference>
<dbReference type="PROSITE" id="PS50262">
    <property type="entry name" value="G_PROTEIN_RECEP_F1_2"/>
    <property type="match status" value="1"/>
</dbReference>
<feature type="transmembrane region" description="Helical" evidence="10">
    <location>
        <begin position="220"/>
        <end position="242"/>
    </location>
</feature>
<feature type="transmembrane region" description="Helical" evidence="10">
    <location>
        <begin position="131"/>
        <end position="154"/>
    </location>
</feature>
<dbReference type="GO" id="GO:0004930">
    <property type="term" value="F:G protein-coupled receptor activity"/>
    <property type="evidence" value="ECO:0007669"/>
    <property type="project" value="UniProtKB-KW"/>
</dbReference>
<evidence type="ECO:0000256" key="3">
    <source>
        <dbReference type="ARBA" id="ARBA00022692"/>
    </source>
</evidence>
<keyword evidence="7" id="KW-0675">Receptor</keyword>
<dbReference type="Proteomes" id="UP000694845">
    <property type="component" value="Unplaced"/>
</dbReference>
<feature type="transmembrane region" description="Helical" evidence="10">
    <location>
        <begin position="92"/>
        <end position="111"/>
    </location>
</feature>
<dbReference type="InterPro" id="IPR017452">
    <property type="entry name" value="GPCR_Rhodpsn_7TM"/>
</dbReference>
<dbReference type="InterPro" id="IPR000276">
    <property type="entry name" value="GPCR_Rhodpsn"/>
</dbReference>
<evidence type="ECO:0000256" key="6">
    <source>
        <dbReference type="ARBA" id="ARBA00023136"/>
    </source>
</evidence>
<dbReference type="SMART" id="SM01381">
    <property type="entry name" value="7TM_GPCR_Srsx"/>
    <property type="match status" value="1"/>
</dbReference>
<keyword evidence="6 10" id="KW-0472">Membrane</keyword>
<dbReference type="PANTHER" id="PTHR24248">
    <property type="entry name" value="ADRENERGIC RECEPTOR-RELATED G-PROTEIN COUPLED RECEPTOR"/>
    <property type="match status" value="1"/>
</dbReference>
<dbReference type="PANTHER" id="PTHR24248:SF120">
    <property type="entry name" value="G-PROTEIN COUPLED RECEPTORS FAMILY 1 PROFILE DOMAIN-CONTAINING PROTEIN"/>
    <property type="match status" value="1"/>
</dbReference>
<keyword evidence="8" id="KW-0807">Transducer</keyword>
<keyword evidence="3 10" id="KW-0812">Transmembrane</keyword>
<dbReference type="OrthoDB" id="10071887at2759"/>
<accession>A0A8B7YUC4</accession>
<dbReference type="GO" id="GO:0043410">
    <property type="term" value="P:positive regulation of MAPK cascade"/>
    <property type="evidence" value="ECO:0007669"/>
    <property type="project" value="TreeGrafter"/>
</dbReference>
<proteinExistence type="predicted"/>
<evidence type="ECO:0000256" key="1">
    <source>
        <dbReference type="ARBA" id="ARBA00004651"/>
    </source>
</evidence>
<evidence type="ECO:0000256" key="4">
    <source>
        <dbReference type="ARBA" id="ARBA00022989"/>
    </source>
</evidence>
<evidence type="ECO:0000256" key="9">
    <source>
        <dbReference type="SAM" id="MobiDB-lite"/>
    </source>
</evidence>
<evidence type="ECO:0000313" key="12">
    <source>
        <dbReference type="Proteomes" id="UP000694845"/>
    </source>
</evidence>
<dbReference type="Pfam" id="PF00001">
    <property type="entry name" value="7tm_1"/>
    <property type="match status" value="1"/>
</dbReference>
<name>A0A8B7YUC4_ACAPL</name>
<organism evidence="12 13">
    <name type="scientific">Acanthaster planci</name>
    <name type="common">Crown-of-thorns starfish</name>
    <dbReference type="NCBI Taxonomy" id="133434"/>
    <lineage>
        <taxon>Eukaryota</taxon>
        <taxon>Metazoa</taxon>
        <taxon>Echinodermata</taxon>
        <taxon>Eleutherozoa</taxon>
        <taxon>Asterozoa</taxon>
        <taxon>Asteroidea</taxon>
        <taxon>Valvatacea</taxon>
        <taxon>Valvatida</taxon>
        <taxon>Acanthasteridae</taxon>
        <taxon>Acanthaster</taxon>
    </lineage>
</organism>
<dbReference type="OMA" id="GETNMTK"/>
<keyword evidence="12" id="KW-1185">Reference proteome</keyword>
<evidence type="ECO:0000313" key="13">
    <source>
        <dbReference type="RefSeq" id="XP_022096904.1"/>
    </source>
</evidence>
<evidence type="ECO:0000256" key="7">
    <source>
        <dbReference type="ARBA" id="ARBA00023170"/>
    </source>
</evidence>
<dbReference type="Gene3D" id="1.20.1070.10">
    <property type="entry name" value="Rhodopsin 7-helix transmembrane proteins"/>
    <property type="match status" value="1"/>
</dbReference>
<protein>
    <submittedName>
        <fullName evidence="13">Histamine H3 receptor-like</fullName>
    </submittedName>
</protein>
<dbReference type="SUPFAM" id="SSF81321">
    <property type="entry name" value="Family A G protein-coupled receptor-like"/>
    <property type="match status" value="1"/>
</dbReference>
<feature type="region of interest" description="Disordered" evidence="9">
    <location>
        <begin position="253"/>
        <end position="273"/>
    </location>
</feature>
<evidence type="ECO:0000256" key="8">
    <source>
        <dbReference type="ARBA" id="ARBA00023224"/>
    </source>
</evidence>
<dbReference type="PRINTS" id="PR00237">
    <property type="entry name" value="GPCRRHODOPSN"/>
</dbReference>
<evidence type="ECO:0000256" key="5">
    <source>
        <dbReference type="ARBA" id="ARBA00023040"/>
    </source>
</evidence>
<dbReference type="AlphaFoldDB" id="A0A8B7YUC4"/>
<sequence>MAVTMGCNATEEASGCQRIALANESGYEFNLSYGPTLLSNYSGWSDSFETNAVENLINFILWLLLALTVFGNVLVIVVITRDKELLLKPANIFILNLSACDLLVGLVSMMFQNIWRLRGQWIFGEIMCKAWFIIDFSSTTQSAFAIALISFDRFMLVSTGLKYKQYITIPITCVLIVVTWLCALTINAVPILLSDGLFIRWVEYNYDCDLAVMYEFPYHLATSILSFIAPGILVVFFNLTVYNNIRQRSRRFHSTRSRTFNSSKRGSQGRSTSDYRKHRKAAVTLALIVGVFLVCWVPYWIQQLVLLSYLTQDNPVLATDALAYLLWSNSAVNPVLYAVTNPRIRSGMLHVLRKPLPRRFARRARQQRTTEYNLGETNMTKITRQDGD</sequence>
<evidence type="ECO:0000256" key="10">
    <source>
        <dbReference type="SAM" id="Phobius"/>
    </source>
</evidence>
<dbReference type="GeneID" id="110982643"/>
<keyword evidence="5" id="KW-0297">G-protein coupled receptor</keyword>
<dbReference type="KEGG" id="aplc:110982643"/>
<evidence type="ECO:0000256" key="2">
    <source>
        <dbReference type="ARBA" id="ARBA00022475"/>
    </source>
</evidence>
<reference evidence="13" key="1">
    <citation type="submission" date="2025-08" db="UniProtKB">
        <authorList>
            <consortium name="RefSeq"/>
        </authorList>
    </citation>
    <scope>IDENTIFICATION</scope>
</reference>
<feature type="domain" description="G-protein coupled receptors family 1 profile" evidence="11">
    <location>
        <begin position="71"/>
        <end position="337"/>
    </location>
</feature>
<dbReference type="GO" id="GO:0005886">
    <property type="term" value="C:plasma membrane"/>
    <property type="evidence" value="ECO:0007669"/>
    <property type="project" value="UniProtKB-SubCell"/>
</dbReference>
<comment type="subcellular location">
    <subcellularLocation>
        <location evidence="1">Cell membrane</location>
        <topology evidence="1">Multi-pass membrane protein</topology>
    </subcellularLocation>
</comment>
<evidence type="ECO:0000259" key="11">
    <source>
        <dbReference type="PROSITE" id="PS50262"/>
    </source>
</evidence>
<feature type="transmembrane region" description="Helical" evidence="10">
    <location>
        <begin position="59"/>
        <end position="80"/>
    </location>
</feature>
<gene>
    <name evidence="13" type="primary">LOC110982643</name>
</gene>
<dbReference type="RefSeq" id="XP_022096904.1">
    <property type="nucleotide sequence ID" value="XM_022241212.1"/>
</dbReference>
<keyword evidence="2" id="KW-1003">Cell membrane</keyword>